<comment type="caution">
    <text evidence="2">The sequence shown here is derived from an EMBL/GenBank/DDBJ whole genome shotgun (WGS) entry which is preliminary data.</text>
</comment>
<evidence type="ECO:0000313" key="3">
    <source>
        <dbReference type="Proteomes" id="UP000663881"/>
    </source>
</evidence>
<reference evidence="2" key="1">
    <citation type="submission" date="2021-02" db="EMBL/GenBank/DDBJ databases">
        <authorList>
            <person name="Nowell W R."/>
        </authorList>
    </citation>
    <scope>NUCLEOTIDE SEQUENCE</scope>
</reference>
<evidence type="ECO:0000313" key="2">
    <source>
        <dbReference type="EMBL" id="CAF4303077.1"/>
    </source>
</evidence>
<dbReference type="EMBL" id="CAJOAY010016638">
    <property type="protein sequence ID" value="CAF4303077.1"/>
    <property type="molecule type" value="Genomic_DNA"/>
</dbReference>
<dbReference type="Proteomes" id="UP000663881">
    <property type="component" value="Unassembled WGS sequence"/>
</dbReference>
<accession>A0A820HZS4</accession>
<sequence>MTHGEAPVVIGPVDAYGDGSCDWSLGNDFDGAVEMPDDDQSMYMEMVVGCCDGGDGFGAMSFGHAGDCNDKPC</sequence>
<organism evidence="2 3">
    <name type="scientific">Adineta steineri</name>
    <dbReference type="NCBI Taxonomy" id="433720"/>
    <lineage>
        <taxon>Eukaryota</taxon>
        <taxon>Metazoa</taxon>
        <taxon>Spiralia</taxon>
        <taxon>Gnathifera</taxon>
        <taxon>Rotifera</taxon>
        <taxon>Eurotatoria</taxon>
        <taxon>Bdelloidea</taxon>
        <taxon>Adinetida</taxon>
        <taxon>Adinetidae</taxon>
        <taxon>Adineta</taxon>
    </lineage>
</organism>
<protein>
    <submittedName>
        <fullName evidence="2">Uncharacterized protein</fullName>
    </submittedName>
</protein>
<name>A0A820HZS4_9BILA</name>
<dbReference type="EMBL" id="CAJNON010003872">
    <property type="protein sequence ID" value="CAF1527214.1"/>
    <property type="molecule type" value="Genomic_DNA"/>
</dbReference>
<gene>
    <name evidence="2" type="ORF">OKA104_LOCUS46312</name>
    <name evidence="1" type="ORF">VCS650_LOCUS43538</name>
</gene>
<proteinExistence type="predicted"/>
<evidence type="ECO:0000313" key="1">
    <source>
        <dbReference type="EMBL" id="CAF1527214.1"/>
    </source>
</evidence>
<dbReference type="Proteomes" id="UP000663891">
    <property type="component" value="Unassembled WGS sequence"/>
</dbReference>
<dbReference type="AlphaFoldDB" id="A0A820HZS4"/>